<dbReference type="EMBL" id="KV429056">
    <property type="protein sequence ID" value="KZT69697.1"/>
    <property type="molecule type" value="Genomic_DNA"/>
</dbReference>
<keyword evidence="4 8" id="KW-0418">Kinase</keyword>
<sequence>MISANGVEDVEQYRPGGFHPISIGNTFCGRRYKVVHKLGFGGSSTVWLARDQHSSPGVLVALKAMHASTSTTDPSEIPEIVVPETLQAAHSASGSFQAVTDHFVVDGPNGTHHFLVSPFAGPSVLAMSDSPGRVAGSRRLRGDLARSVARQTAATLHYMHSAGFVHGDLTTSNILFRVAEHVLHWSDSQVYAHFGVPETEEVRTRGGEPCSPYAPPELVAPIDNATITDASLLHDSVVLIDFGQSYAVASPPKGHQPGTAMHYLPPETRFEGRAGLEADVWNLGCAIFEIRAGAPLFEPFFGSDADILRQTVEVLGRLPDPWWRSFRERALWFEENGQPRSAEAQQLSGALVPSTKSSIQTKLRSIGMLDDPPSVDEGPMIEKPGVTLDEEEVGLLGDLLAKMLRYRPEERLSMREVIYHPWFTLEV</sequence>
<evidence type="ECO:0000256" key="5">
    <source>
        <dbReference type="ARBA" id="ARBA00022840"/>
    </source>
</evidence>
<proteinExistence type="predicted"/>
<dbReference type="GO" id="GO:0043484">
    <property type="term" value="P:regulation of RNA splicing"/>
    <property type="evidence" value="ECO:0007669"/>
    <property type="project" value="TreeGrafter"/>
</dbReference>
<dbReference type="STRING" id="1314783.A0A165QN45"/>
<dbReference type="InterPro" id="IPR017441">
    <property type="entry name" value="Protein_kinase_ATP_BS"/>
</dbReference>
<feature type="binding site" evidence="6">
    <location>
        <position position="63"/>
    </location>
    <ligand>
        <name>ATP</name>
        <dbReference type="ChEBI" id="CHEBI:30616"/>
    </ligand>
</feature>
<keyword evidence="2" id="KW-0808">Transferase</keyword>
<evidence type="ECO:0000256" key="2">
    <source>
        <dbReference type="ARBA" id="ARBA00022679"/>
    </source>
</evidence>
<evidence type="ECO:0000256" key="1">
    <source>
        <dbReference type="ARBA" id="ARBA00022527"/>
    </source>
</evidence>
<keyword evidence="1" id="KW-0723">Serine/threonine-protein kinase</keyword>
<name>A0A165QN45_9APHY</name>
<protein>
    <submittedName>
        <fullName evidence="8">Kinase-like protein</fullName>
    </submittedName>
</protein>
<dbReference type="PANTHER" id="PTHR45646:SF11">
    <property type="entry name" value="SERINE_THREONINE-PROTEIN KINASE DOA"/>
    <property type="match status" value="1"/>
</dbReference>
<dbReference type="Gene3D" id="1.10.510.10">
    <property type="entry name" value="Transferase(Phosphotransferase) domain 1"/>
    <property type="match status" value="1"/>
</dbReference>
<reference evidence="8 9" key="1">
    <citation type="journal article" date="2016" name="Mol. Biol. Evol.">
        <title>Comparative Genomics of Early-Diverging Mushroom-Forming Fungi Provides Insights into the Origins of Lignocellulose Decay Capabilities.</title>
        <authorList>
            <person name="Nagy L.G."/>
            <person name="Riley R."/>
            <person name="Tritt A."/>
            <person name="Adam C."/>
            <person name="Daum C."/>
            <person name="Floudas D."/>
            <person name="Sun H."/>
            <person name="Yadav J.S."/>
            <person name="Pangilinan J."/>
            <person name="Larsson K.H."/>
            <person name="Matsuura K."/>
            <person name="Barry K."/>
            <person name="Labutti K."/>
            <person name="Kuo R."/>
            <person name="Ohm R.A."/>
            <person name="Bhattacharya S.S."/>
            <person name="Shirouzu T."/>
            <person name="Yoshinaga Y."/>
            <person name="Martin F.M."/>
            <person name="Grigoriev I.V."/>
            <person name="Hibbett D.S."/>
        </authorList>
    </citation>
    <scope>NUCLEOTIDE SEQUENCE [LARGE SCALE GENOMIC DNA]</scope>
    <source>
        <strain evidence="8 9">L-15889</strain>
    </source>
</reference>
<keyword evidence="9" id="KW-1185">Reference proteome</keyword>
<keyword evidence="5 6" id="KW-0067">ATP-binding</keyword>
<dbReference type="PROSITE" id="PS00107">
    <property type="entry name" value="PROTEIN_KINASE_ATP"/>
    <property type="match status" value="1"/>
</dbReference>
<dbReference type="Proteomes" id="UP000076727">
    <property type="component" value="Unassembled WGS sequence"/>
</dbReference>
<dbReference type="GO" id="GO:0005634">
    <property type="term" value="C:nucleus"/>
    <property type="evidence" value="ECO:0007669"/>
    <property type="project" value="TreeGrafter"/>
</dbReference>
<dbReference type="InterPro" id="IPR011009">
    <property type="entry name" value="Kinase-like_dom_sf"/>
</dbReference>
<evidence type="ECO:0000259" key="7">
    <source>
        <dbReference type="PROSITE" id="PS50011"/>
    </source>
</evidence>
<dbReference type="AlphaFoldDB" id="A0A165QN45"/>
<dbReference type="GO" id="GO:0005524">
    <property type="term" value="F:ATP binding"/>
    <property type="evidence" value="ECO:0007669"/>
    <property type="project" value="UniProtKB-UniRule"/>
</dbReference>
<dbReference type="InterPro" id="IPR008266">
    <property type="entry name" value="Tyr_kinase_AS"/>
</dbReference>
<dbReference type="GO" id="GO:0004674">
    <property type="term" value="F:protein serine/threonine kinase activity"/>
    <property type="evidence" value="ECO:0007669"/>
    <property type="project" value="UniProtKB-KW"/>
</dbReference>
<dbReference type="SUPFAM" id="SSF56112">
    <property type="entry name" value="Protein kinase-like (PK-like)"/>
    <property type="match status" value="1"/>
</dbReference>
<dbReference type="InterPro" id="IPR000719">
    <property type="entry name" value="Prot_kinase_dom"/>
</dbReference>
<evidence type="ECO:0000256" key="4">
    <source>
        <dbReference type="ARBA" id="ARBA00022777"/>
    </source>
</evidence>
<evidence type="ECO:0000256" key="3">
    <source>
        <dbReference type="ARBA" id="ARBA00022741"/>
    </source>
</evidence>
<evidence type="ECO:0000313" key="8">
    <source>
        <dbReference type="EMBL" id="KZT69697.1"/>
    </source>
</evidence>
<dbReference type="OrthoDB" id="5979581at2759"/>
<keyword evidence="3 6" id="KW-0547">Nucleotide-binding</keyword>
<dbReference type="SMART" id="SM00220">
    <property type="entry name" value="S_TKc"/>
    <property type="match status" value="1"/>
</dbReference>
<evidence type="ECO:0000313" key="9">
    <source>
        <dbReference type="Proteomes" id="UP000076727"/>
    </source>
</evidence>
<evidence type="ECO:0000256" key="6">
    <source>
        <dbReference type="PROSITE-ProRule" id="PRU10141"/>
    </source>
</evidence>
<dbReference type="PROSITE" id="PS00109">
    <property type="entry name" value="PROTEIN_KINASE_TYR"/>
    <property type="match status" value="1"/>
</dbReference>
<gene>
    <name evidence="8" type="ORF">DAEQUDRAFT_750758</name>
</gene>
<dbReference type="InterPro" id="IPR051175">
    <property type="entry name" value="CLK_kinases"/>
</dbReference>
<accession>A0A165QN45</accession>
<organism evidence="8 9">
    <name type="scientific">Daedalea quercina L-15889</name>
    <dbReference type="NCBI Taxonomy" id="1314783"/>
    <lineage>
        <taxon>Eukaryota</taxon>
        <taxon>Fungi</taxon>
        <taxon>Dikarya</taxon>
        <taxon>Basidiomycota</taxon>
        <taxon>Agaricomycotina</taxon>
        <taxon>Agaricomycetes</taxon>
        <taxon>Polyporales</taxon>
        <taxon>Fomitopsis</taxon>
    </lineage>
</organism>
<dbReference type="Pfam" id="PF00069">
    <property type="entry name" value="Pkinase"/>
    <property type="match status" value="1"/>
</dbReference>
<feature type="domain" description="Protein kinase" evidence="7">
    <location>
        <begin position="32"/>
        <end position="423"/>
    </location>
</feature>
<dbReference type="PROSITE" id="PS50011">
    <property type="entry name" value="PROTEIN_KINASE_DOM"/>
    <property type="match status" value="1"/>
</dbReference>
<dbReference type="PANTHER" id="PTHR45646">
    <property type="entry name" value="SERINE/THREONINE-PROTEIN KINASE DOA-RELATED"/>
    <property type="match status" value="1"/>
</dbReference>
<dbReference type="Gene3D" id="3.30.200.20">
    <property type="entry name" value="Phosphorylase Kinase, domain 1"/>
    <property type="match status" value="1"/>
</dbReference>